<organism evidence="2">
    <name type="scientific">uncultured Caudovirales phage</name>
    <dbReference type="NCBI Taxonomy" id="2100421"/>
    <lineage>
        <taxon>Viruses</taxon>
        <taxon>Duplodnaviria</taxon>
        <taxon>Heunggongvirae</taxon>
        <taxon>Uroviricota</taxon>
        <taxon>Caudoviricetes</taxon>
        <taxon>Peduoviridae</taxon>
        <taxon>Maltschvirus</taxon>
        <taxon>Maltschvirus maltsch</taxon>
    </lineage>
</organism>
<evidence type="ECO:0000313" key="5">
    <source>
        <dbReference type="EMBL" id="CAB4210923.1"/>
    </source>
</evidence>
<reference evidence="2" key="1">
    <citation type="submission" date="2020-05" db="EMBL/GenBank/DDBJ databases">
        <authorList>
            <person name="Chiriac C."/>
            <person name="Salcher M."/>
            <person name="Ghai R."/>
            <person name="Kavagutti S V."/>
        </authorList>
    </citation>
    <scope>NUCLEOTIDE SEQUENCE</scope>
</reference>
<protein>
    <submittedName>
        <fullName evidence="2">Uncharacterized protein</fullName>
    </submittedName>
</protein>
<dbReference type="EMBL" id="LR797012">
    <property type="protein sequence ID" value="CAB4180984.1"/>
    <property type="molecule type" value="Genomic_DNA"/>
</dbReference>
<dbReference type="EMBL" id="LR796633">
    <property type="protein sequence ID" value="CAB4156105.1"/>
    <property type="molecule type" value="Genomic_DNA"/>
</dbReference>
<gene>
    <name evidence="3" type="ORF">UFOVP1069_9</name>
    <name evidence="4" type="ORF">UFOVP1301_58</name>
    <name evidence="5" type="ORF">UFOVP1415_56</name>
    <name evidence="1" type="ORF">UFOVP663_43</name>
    <name evidence="2" type="ORF">UFOVP894_19</name>
</gene>
<dbReference type="EMBL" id="LR797372">
    <property type="protein sequence ID" value="CAB4210923.1"/>
    <property type="molecule type" value="Genomic_DNA"/>
</dbReference>
<accession>A0A6J5PHL4</accession>
<proteinExistence type="predicted"/>
<sequence length="133" mass="14977">MTRAPTEMELRVAKALYEHEWQSLPNSEPFGDGCKDYWVSEARAAIRAMREPTTEMEARVIAALDKVMRENHGKHMNVWADVMPPILARAAIRAMHTPTTEMLREAGLGATSSTEDIAYMWEAMIDAASPQEE</sequence>
<evidence type="ECO:0000313" key="1">
    <source>
        <dbReference type="EMBL" id="CAB4156105.1"/>
    </source>
</evidence>
<evidence type="ECO:0000313" key="3">
    <source>
        <dbReference type="EMBL" id="CAB4180984.1"/>
    </source>
</evidence>
<dbReference type="EMBL" id="LR796833">
    <property type="protein sequence ID" value="CAB4168655.1"/>
    <property type="molecule type" value="Genomic_DNA"/>
</dbReference>
<evidence type="ECO:0000313" key="4">
    <source>
        <dbReference type="EMBL" id="CAB4196138.1"/>
    </source>
</evidence>
<evidence type="ECO:0000313" key="2">
    <source>
        <dbReference type="EMBL" id="CAB4168655.1"/>
    </source>
</evidence>
<name>A0A6J5PHL4_9CAUD</name>
<dbReference type="EMBL" id="LR797249">
    <property type="protein sequence ID" value="CAB4196138.1"/>
    <property type="molecule type" value="Genomic_DNA"/>
</dbReference>